<dbReference type="STRING" id="745531.A0A0C3RRX7"/>
<name>A0A0C3RRX7_PHLG1</name>
<organism evidence="7 8">
    <name type="scientific">Phlebiopsis gigantea (strain 11061_1 CR5-6)</name>
    <name type="common">White-rot fungus</name>
    <name type="synonym">Peniophora gigantea</name>
    <dbReference type="NCBI Taxonomy" id="745531"/>
    <lineage>
        <taxon>Eukaryota</taxon>
        <taxon>Fungi</taxon>
        <taxon>Dikarya</taxon>
        <taxon>Basidiomycota</taxon>
        <taxon>Agaricomycotina</taxon>
        <taxon>Agaricomycetes</taxon>
        <taxon>Polyporales</taxon>
        <taxon>Phanerochaetaceae</taxon>
        <taxon>Phlebiopsis</taxon>
    </lineage>
</organism>
<evidence type="ECO:0000256" key="4">
    <source>
        <dbReference type="ARBA" id="ARBA00023002"/>
    </source>
</evidence>
<evidence type="ECO:0000256" key="3">
    <source>
        <dbReference type="ARBA" id="ARBA00022827"/>
    </source>
</evidence>
<keyword evidence="4" id="KW-0560">Oxidoreductase</keyword>
<evidence type="ECO:0000256" key="2">
    <source>
        <dbReference type="ARBA" id="ARBA00022630"/>
    </source>
</evidence>
<dbReference type="Gene3D" id="3.50.50.60">
    <property type="entry name" value="FAD/NAD(P)-binding domain"/>
    <property type="match status" value="1"/>
</dbReference>
<proteinExistence type="inferred from homology"/>
<dbReference type="AlphaFoldDB" id="A0A0C3RRX7"/>
<evidence type="ECO:0000313" key="8">
    <source>
        <dbReference type="Proteomes" id="UP000053257"/>
    </source>
</evidence>
<dbReference type="PRINTS" id="PR00420">
    <property type="entry name" value="RNGMNOXGNASE"/>
</dbReference>
<keyword evidence="5" id="KW-0503">Monooxygenase</keyword>
<dbReference type="HOGENOM" id="CLU_009665_19_5_1"/>
<sequence>MAPTKVIVVGAGIAGPLLSVLLKRKGYEPILCERTDSLNTAGLSLCLQPNGMRVIAKAPGLLERIAPAGWAIDTIAQYSVLAADAGVLAENDVPRRARSALGVGLEGIKRKVVLGALIDHAEAKGVRVRWGHKLVALEQLADGVRVRFENGAEETASFVVGCDGLHSNTRTCLFGEATADFTGLVQCGGFSPVPERLQGKSLMMNLYDENAHMIAYQVNESEISWALTLRESEAKETWKPLDGDALSEFAKTAPFRDADFGGKELIGSVTHLVKYGLYDRPELKTWHKGRVLLIGDAAHPTSPHLGQGANQAFEDVDLLLELLEKHNPSAEPPSASTLETIFTELEAIRIPRSSALVKAARAQGNSRVVQGVDGCKARNGVIRESFKDPDALLEAMKNMYAGASALAIGSSTEK</sequence>
<accession>A0A0C3RRX7</accession>
<dbReference type="InterPro" id="IPR002938">
    <property type="entry name" value="FAD-bd"/>
</dbReference>
<reference evidence="7 8" key="1">
    <citation type="journal article" date="2014" name="PLoS Genet.">
        <title>Analysis of the Phlebiopsis gigantea genome, transcriptome and secretome provides insight into its pioneer colonization strategies of wood.</title>
        <authorList>
            <person name="Hori C."/>
            <person name="Ishida T."/>
            <person name="Igarashi K."/>
            <person name="Samejima M."/>
            <person name="Suzuki H."/>
            <person name="Master E."/>
            <person name="Ferreira P."/>
            <person name="Ruiz-Duenas F.J."/>
            <person name="Held B."/>
            <person name="Canessa P."/>
            <person name="Larrondo L.F."/>
            <person name="Schmoll M."/>
            <person name="Druzhinina I.S."/>
            <person name="Kubicek C.P."/>
            <person name="Gaskell J.A."/>
            <person name="Kersten P."/>
            <person name="St John F."/>
            <person name="Glasner J."/>
            <person name="Sabat G."/>
            <person name="Splinter BonDurant S."/>
            <person name="Syed K."/>
            <person name="Yadav J."/>
            <person name="Mgbeahuruike A.C."/>
            <person name="Kovalchuk A."/>
            <person name="Asiegbu F.O."/>
            <person name="Lackner G."/>
            <person name="Hoffmeister D."/>
            <person name="Rencoret J."/>
            <person name="Gutierrez A."/>
            <person name="Sun H."/>
            <person name="Lindquist E."/>
            <person name="Barry K."/>
            <person name="Riley R."/>
            <person name="Grigoriev I.V."/>
            <person name="Henrissat B."/>
            <person name="Kues U."/>
            <person name="Berka R.M."/>
            <person name="Martinez A.T."/>
            <person name="Covert S.F."/>
            <person name="Blanchette R.A."/>
            <person name="Cullen D."/>
        </authorList>
    </citation>
    <scope>NUCLEOTIDE SEQUENCE [LARGE SCALE GENOMIC DNA]</scope>
    <source>
        <strain evidence="7 8">11061_1 CR5-6</strain>
    </source>
</reference>
<dbReference type="OrthoDB" id="47494at2759"/>
<keyword evidence="8" id="KW-1185">Reference proteome</keyword>
<dbReference type="GO" id="GO:0071949">
    <property type="term" value="F:FAD binding"/>
    <property type="evidence" value="ECO:0007669"/>
    <property type="project" value="InterPro"/>
</dbReference>
<dbReference type="InterPro" id="IPR036188">
    <property type="entry name" value="FAD/NAD-bd_sf"/>
</dbReference>
<evidence type="ECO:0000313" key="7">
    <source>
        <dbReference type="EMBL" id="KIP02961.1"/>
    </source>
</evidence>
<dbReference type="PANTHER" id="PTHR13789:SF309">
    <property type="entry name" value="PUTATIVE (AFU_ORTHOLOGUE AFUA_6G14510)-RELATED"/>
    <property type="match status" value="1"/>
</dbReference>
<evidence type="ECO:0000256" key="1">
    <source>
        <dbReference type="ARBA" id="ARBA00007992"/>
    </source>
</evidence>
<keyword evidence="2" id="KW-0285">Flavoprotein</keyword>
<comment type="similarity">
    <text evidence="1">Belongs to the paxM FAD-dependent monooxygenase family.</text>
</comment>
<dbReference type="EMBL" id="KN840642">
    <property type="protein sequence ID" value="KIP02961.1"/>
    <property type="molecule type" value="Genomic_DNA"/>
</dbReference>
<gene>
    <name evidence="7" type="ORF">PHLGIDRAFT_111457</name>
</gene>
<evidence type="ECO:0000256" key="5">
    <source>
        <dbReference type="ARBA" id="ARBA00023033"/>
    </source>
</evidence>
<evidence type="ECO:0000259" key="6">
    <source>
        <dbReference type="Pfam" id="PF01494"/>
    </source>
</evidence>
<dbReference type="Proteomes" id="UP000053257">
    <property type="component" value="Unassembled WGS sequence"/>
</dbReference>
<dbReference type="GO" id="GO:0004497">
    <property type="term" value="F:monooxygenase activity"/>
    <property type="evidence" value="ECO:0007669"/>
    <property type="project" value="UniProtKB-KW"/>
</dbReference>
<feature type="domain" description="FAD-binding" evidence="6">
    <location>
        <begin position="4"/>
        <end position="323"/>
    </location>
</feature>
<dbReference type="Pfam" id="PF01494">
    <property type="entry name" value="FAD_binding_3"/>
    <property type="match status" value="1"/>
</dbReference>
<dbReference type="PANTHER" id="PTHR13789">
    <property type="entry name" value="MONOOXYGENASE"/>
    <property type="match status" value="1"/>
</dbReference>
<keyword evidence="3" id="KW-0274">FAD</keyword>
<dbReference type="SUPFAM" id="SSF51905">
    <property type="entry name" value="FAD/NAD(P)-binding domain"/>
    <property type="match status" value="1"/>
</dbReference>
<protein>
    <recommendedName>
        <fullName evidence="6">FAD-binding domain-containing protein</fullName>
    </recommendedName>
</protein>
<dbReference type="InterPro" id="IPR050493">
    <property type="entry name" value="FAD-dep_Monooxygenase_BioMet"/>
</dbReference>